<feature type="transmembrane region" description="Helical" evidence="6">
    <location>
        <begin position="140"/>
        <end position="161"/>
    </location>
</feature>
<dbReference type="RefSeq" id="WP_057737980.1">
    <property type="nucleotide sequence ID" value="NZ_AZEG01000021.1"/>
</dbReference>
<dbReference type="InterPro" id="IPR004307">
    <property type="entry name" value="TspO_MBR"/>
</dbReference>
<keyword evidence="8" id="KW-1185">Reference proteome</keyword>
<evidence type="ECO:0000256" key="3">
    <source>
        <dbReference type="ARBA" id="ARBA00022692"/>
    </source>
</evidence>
<evidence type="ECO:0000256" key="5">
    <source>
        <dbReference type="ARBA" id="ARBA00023136"/>
    </source>
</evidence>
<dbReference type="STRING" id="1423812.FD20_GL001069"/>
<comment type="similarity">
    <text evidence="2">Belongs to the TspO/BZRP family.</text>
</comment>
<feature type="transmembrane region" description="Helical" evidence="6">
    <location>
        <begin position="83"/>
        <end position="103"/>
    </location>
</feature>
<dbReference type="Pfam" id="PF03073">
    <property type="entry name" value="TspO_MBR"/>
    <property type="match status" value="1"/>
</dbReference>
<organism evidence="7 8">
    <name type="scientific">Liquorilactobacillus uvarum DSM 19971</name>
    <dbReference type="NCBI Taxonomy" id="1423812"/>
    <lineage>
        <taxon>Bacteria</taxon>
        <taxon>Bacillati</taxon>
        <taxon>Bacillota</taxon>
        <taxon>Bacilli</taxon>
        <taxon>Lactobacillales</taxon>
        <taxon>Lactobacillaceae</taxon>
        <taxon>Liquorilactobacillus</taxon>
    </lineage>
</organism>
<proteinExistence type="inferred from homology"/>
<dbReference type="GO" id="GO:0016020">
    <property type="term" value="C:membrane"/>
    <property type="evidence" value="ECO:0007669"/>
    <property type="project" value="UniProtKB-SubCell"/>
</dbReference>
<dbReference type="PATRIC" id="fig|1423812.3.peg.1138"/>
<evidence type="ECO:0000256" key="6">
    <source>
        <dbReference type="SAM" id="Phobius"/>
    </source>
</evidence>
<dbReference type="Proteomes" id="UP000051155">
    <property type="component" value="Unassembled WGS sequence"/>
</dbReference>
<feature type="transmembrane region" description="Helical" evidence="6">
    <location>
        <begin position="12"/>
        <end position="31"/>
    </location>
</feature>
<keyword evidence="5 6" id="KW-0472">Membrane</keyword>
<dbReference type="Gene3D" id="1.20.1260.100">
    <property type="entry name" value="TspO/MBR protein"/>
    <property type="match status" value="1"/>
</dbReference>
<dbReference type="GO" id="GO:0033013">
    <property type="term" value="P:tetrapyrrole metabolic process"/>
    <property type="evidence" value="ECO:0007669"/>
    <property type="project" value="UniProtKB-ARBA"/>
</dbReference>
<dbReference type="FunFam" id="1.20.1260.100:FF:000001">
    <property type="entry name" value="translocator protein 2"/>
    <property type="match status" value="1"/>
</dbReference>
<dbReference type="InterPro" id="IPR038330">
    <property type="entry name" value="TspO/MBR-related_sf"/>
</dbReference>
<evidence type="ECO:0000256" key="2">
    <source>
        <dbReference type="ARBA" id="ARBA00007524"/>
    </source>
</evidence>
<dbReference type="PANTHER" id="PTHR10057">
    <property type="entry name" value="PERIPHERAL-TYPE BENZODIAZEPINE RECEPTOR"/>
    <property type="match status" value="1"/>
</dbReference>
<dbReference type="PANTHER" id="PTHR10057:SF0">
    <property type="entry name" value="TRANSLOCATOR PROTEIN"/>
    <property type="match status" value="1"/>
</dbReference>
<comment type="caution">
    <text evidence="7">The sequence shown here is derived from an EMBL/GenBank/DDBJ whole genome shotgun (WGS) entry which is preliminary data.</text>
</comment>
<sequence>MKTNSKYSNLVKLALFIIVVELIGSLSAFFAGDIKKIYNNLRLPPLSPPDFVFGIVWPLLYLLIGISGFMLLRSSLGKRSDKLSAFILYSVQLIVNFIWSIVFFNLNRYWLGLLLIVILDLLVLACLIQFFKISKIASILFYPYFAWILFATYLTFGVALLN</sequence>
<keyword evidence="3 6" id="KW-0812">Transmembrane</keyword>
<reference evidence="7 8" key="1">
    <citation type="journal article" date="2015" name="Genome Announc.">
        <title>Expanding the biotechnology potential of lactobacilli through comparative genomics of 213 strains and associated genera.</title>
        <authorList>
            <person name="Sun Z."/>
            <person name="Harris H.M."/>
            <person name="McCann A."/>
            <person name="Guo C."/>
            <person name="Argimon S."/>
            <person name="Zhang W."/>
            <person name="Yang X."/>
            <person name="Jeffery I.B."/>
            <person name="Cooney J.C."/>
            <person name="Kagawa T.F."/>
            <person name="Liu W."/>
            <person name="Song Y."/>
            <person name="Salvetti E."/>
            <person name="Wrobel A."/>
            <person name="Rasinkangas P."/>
            <person name="Parkhill J."/>
            <person name="Rea M.C."/>
            <person name="O'Sullivan O."/>
            <person name="Ritari J."/>
            <person name="Douillard F.P."/>
            <person name="Paul Ross R."/>
            <person name="Yang R."/>
            <person name="Briner A.E."/>
            <person name="Felis G.E."/>
            <person name="de Vos W.M."/>
            <person name="Barrangou R."/>
            <person name="Klaenhammer T.R."/>
            <person name="Caufield P.W."/>
            <person name="Cui Y."/>
            <person name="Zhang H."/>
            <person name="O'Toole P.W."/>
        </authorList>
    </citation>
    <scope>NUCLEOTIDE SEQUENCE [LARGE SCALE GENOMIC DNA]</scope>
    <source>
        <strain evidence="7 8">DSM 19971</strain>
    </source>
</reference>
<evidence type="ECO:0000256" key="4">
    <source>
        <dbReference type="ARBA" id="ARBA00022989"/>
    </source>
</evidence>
<keyword evidence="4 6" id="KW-1133">Transmembrane helix</keyword>
<accession>A0A0R1PW85</accession>
<dbReference type="CDD" id="cd15904">
    <property type="entry name" value="TSPO_MBR"/>
    <property type="match status" value="1"/>
</dbReference>
<evidence type="ECO:0000313" key="7">
    <source>
        <dbReference type="EMBL" id="KRL36769.1"/>
    </source>
</evidence>
<evidence type="ECO:0000256" key="1">
    <source>
        <dbReference type="ARBA" id="ARBA00004141"/>
    </source>
</evidence>
<dbReference type="AlphaFoldDB" id="A0A0R1PW85"/>
<comment type="subcellular location">
    <subcellularLocation>
        <location evidence="1">Membrane</location>
        <topology evidence="1">Multi-pass membrane protein</topology>
    </subcellularLocation>
</comment>
<gene>
    <name evidence="7" type="ORF">FD20_GL001069</name>
</gene>
<protein>
    <submittedName>
        <fullName evidence="7">Sensory protein</fullName>
    </submittedName>
</protein>
<feature type="transmembrane region" description="Helical" evidence="6">
    <location>
        <begin position="109"/>
        <end position="128"/>
    </location>
</feature>
<feature type="transmembrane region" description="Helical" evidence="6">
    <location>
        <begin position="51"/>
        <end position="71"/>
    </location>
</feature>
<dbReference type="OrthoDB" id="9795496at2"/>
<dbReference type="PIRSF" id="PIRSF005859">
    <property type="entry name" value="PBR"/>
    <property type="match status" value="1"/>
</dbReference>
<name>A0A0R1PW85_9LACO</name>
<evidence type="ECO:0000313" key="8">
    <source>
        <dbReference type="Proteomes" id="UP000051155"/>
    </source>
</evidence>
<dbReference type="EMBL" id="AZEG01000021">
    <property type="protein sequence ID" value="KRL36769.1"/>
    <property type="molecule type" value="Genomic_DNA"/>
</dbReference>